<evidence type="ECO:0000313" key="2">
    <source>
        <dbReference type="Proteomes" id="UP000078597"/>
    </source>
</evidence>
<name>A0A1A8X0A2_PLAMA</name>
<evidence type="ECO:0000313" key="1">
    <source>
        <dbReference type="EMBL" id="SBS98669.1"/>
    </source>
</evidence>
<proteinExistence type="predicted"/>
<protein>
    <submittedName>
        <fullName evidence="1">STP1 protein</fullName>
    </submittedName>
</protein>
<sequence length="72" mass="8426">MKKFYILNKGDDKEMTIVDINVPQHNGSEESIEFQKKDIYGVCKELFKKNKRNDNSSKIGEMVKNGKRYIVL</sequence>
<dbReference type="AlphaFoldDB" id="A0A1A8X0A2"/>
<dbReference type="Proteomes" id="UP000078597">
    <property type="component" value="Unassembled WGS sequence"/>
</dbReference>
<organism evidence="1 2">
    <name type="scientific">Plasmodium malariae</name>
    <dbReference type="NCBI Taxonomy" id="5858"/>
    <lineage>
        <taxon>Eukaryota</taxon>
        <taxon>Sar</taxon>
        <taxon>Alveolata</taxon>
        <taxon>Apicomplexa</taxon>
        <taxon>Aconoidasida</taxon>
        <taxon>Haemosporida</taxon>
        <taxon>Plasmodiidae</taxon>
        <taxon>Plasmodium</taxon>
        <taxon>Plasmodium (Plasmodium)</taxon>
    </lineage>
</organism>
<dbReference type="EMBL" id="FLQW01005222">
    <property type="protein sequence ID" value="SBS98669.1"/>
    <property type="molecule type" value="Genomic_DNA"/>
</dbReference>
<gene>
    <name evidence="1" type="ORF">PMALA_064440</name>
</gene>
<accession>A0A1A8X0A2</accession>
<reference evidence="2" key="1">
    <citation type="submission" date="2016-05" db="EMBL/GenBank/DDBJ databases">
        <authorList>
            <person name="Naeem Raeece"/>
        </authorList>
    </citation>
    <scope>NUCLEOTIDE SEQUENCE [LARGE SCALE GENOMIC DNA]</scope>
</reference>